<evidence type="ECO:0000256" key="4">
    <source>
        <dbReference type="ARBA" id="ARBA00022692"/>
    </source>
</evidence>
<dbReference type="OrthoDB" id="2160638at2759"/>
<keyword evidence="4 8" id="KW-0812">Transmembrane</keyword>
<dbReference type="AlphaFoldDB" id="A0A9P3PX79"/>
<feature type="transmembrane region" description="Helical" evidence="8">
    <location>
        <begin position="313"/>
        <end position="333"/>
    </location>
</feature>
<evidence type="ECO:0000256" key="2">
    <source>
        <dbReference type="ARBA" id="ARBA00005262"/>
    </source>
</evidence>
<evidence type="ECO:0000256" key="1">
    <source>
        <dbReference type="ARBA" id="ARBA00004651"/>
    </source>
</evidence>
<feature type="transmembrane region" description="Helical" evidence="8">
    <location>
        <begin position="496"/>
        <end position="529"/>
    </location>
</feature>
<feature type="compositionally biased region" description="Basic residues" evidence="7">
    <location>
        <begin position="232"/>
        <end position="241"/>
    </location>
</feature>
<feature type="region of interest" description="Disordered" evidence="7">
    <location>
        <begin position="232"/>
        <end position="251"/>
    </location>
</feature>
<protein>
    <submittedName>
        <fullName evidence="9">Chromate transporter</fullName>
    </submittedName>
</protein>
<dbReference type="PANTHER" id="PTHR33567">
    <property type="entry name" value="CHROMATE ION TRANSPORTER (EUROFUNG)"/>
    <property type="match status" value="1"/>
</dbReference>
<reference evidence="9" key="1">
    <citation type="submission" date="2022-07" db="EMBL/GenBank/DDBJ databases">
        <title>The genome of Lyophyllum shimeji provides insight into the initial evolution of ectomycorrhizal fungal genome.</title>
        <authorList>
            <person name="Kobayashi Y."/>
            <person name="Shibata T."/>
            <person name="Hirakawa H."/>
            <person name="Shigenobu S."/>
            <person name="Nishiyama T."/>
            <person name="Yamada A."/>
            <person name="Hasebe M."/>
            <person name="Kawaguchi M."/>
        </authorList>
    </citation>
    <scope>NUCLEOTIDE SEQUENCE</scope>
    <source>
        <strain evidence="9">AT787</strain>
    </source>
</reference>
<proteinExistence type="inferred from homology"/>
<comment type="caution">
    <text evidence="9">The sequence shown here is derived from an EMBL/GenBank/DDBJ whole genome shotgun (WGS) entry which is preliminary data.</text>
</comment>
<accession>A0A9P3PX79</accession>
<evidence type="ECO:0000256" key="7">
    <source>
        <dbReference type="SAM" id="MobiDB-lite"/>
    </source>
</evidence>
<feature type="region of interest" description="Disordered" evidence="7">
    <location>
        <begin position="271"/>
        <end position="292"/>
    </location>
</feature>
<keyword evidence="3" id="KW-1003">Cell membrane</keyword>
<keyword evidence="6 8" id="KW-0472">Membrane</keyword>
<comment type="similarity">
    <text evidence="2">Belongs to the chromate ion transporter (CHR) (TC 2.A.51) family.</text>
</comment>
<dbReference type="EMBL" id="BRPK01000012">
    <property type="protein sequence ID" value="GLB42917.1"/>
    <property type="molecule type" value="Genomic_DNA"/>
</dbReference>
<keyword evidence="10" id="KW-1185">Reference proteome</keyword>
<evidence type="ECO:0000313" key="9">
    <source>
        <dbReference type="EMBL" id="GLB42917.1"/>
    </source>
</evidence>
<feature type="transmembrane region" description="Helical" evidence="8">
    <location>
        <begin position="114"/>
        <end position="137"/>
    </location>
</feature>
<keyword evidence="5 8" id="KW-1133">Transmembrane helix</keyword>
<feature type="transmembrane region" description="Helical" evidence="8">
    <location>
        <begin position="456"/>
        <end position="476"/>
    </location>
</feature>
<dbReference type="GO" id="GO:0005886">
    <property type="term" value="C:plasma membrane"/>
    <property type="evidence" value="ECO:0007669"/>
    <property type="project" value="UniProtKB-SubCell"/>
</dbReference>
<dbReference type="Proteomes" id="UP001063166">
    <property type="component" value="Unassembled WGS sequence"/>
</dbReference>
<feature type="transmembrane region" description="Helical" evidence="8">
    <location>
        <begin position="152"/>
        <end position="171"/>
    </location>
</feature>
<sequence length="539" mass="58868">MSFDTVISSALQRLRPRRVRNNITERTERAPYEANTSNLPARLLDVFLRTYDLGFTSFGGPPVHFQIFHRRFVDGLGKTPWIDEQTYQELFAVSQALPGPGSTKMLFNIAQIHAGLVPALFVFLIWSLPAGIAMYGFSLGVQRIGEHLPSPAYALLSGLNAATVGIIALAAVQLARKAITDPLMRFLVAFGGCAGLCYTALWYFPVLLVFGGALTGVWDLWGRSWWQRWRNSRKERPRRRSREPEPEAGVETVDVPMEDLKTLEAVESPAIQRRQPTTTSHPTSAAQLSPSPVVAQPHQINISAHAIPIKHGIALLIFFLITFTILMSLRGALAHIPLLLALFNNMFLAGTIIFGGGPVVIPLLRDYVVAPGWVAPRDFLLGLAVIQAMPGPNFNFAVYLGALVLAGPAAASISQVPTFVGALLAFLGIFAPGLWLSVAFQSIWRRVRTRREVVSVLRGVNALAVGLVFTAVYRLWEIGYLTPAGAQGTSLGREPWWLVVAASTFTAVEWFAVPPPVAILSGGVAGLAWWGAVGRRLQR</sequence>
<dbReference type="GO" id="GO:0015109">
    <property type="term" value="F:chromate transmembrane transporter activity"/>
    <property type="evidence" value="ECO:0007669"/>
    <property type="project" value="InterPro"/>
</dbReference>
<dbReference type="InterPro" id="IPR003370">
    <property type="entry name" value="Chromate_transpt"/>
</dbReference>
<name>A0A9P3PX79_LYOSH</name>
<feature type="transmembrane region" description="Helical" evidence="8">
    <location>
        <begin position="183"/>
        <end position="201"/>
    </location>
</feature>
<comment type="subcellular location">
    <subcellularLocation>
        <location evidence="1">Cell membrane</location>
        <topology evidence="1">Multi-pass membrane protein</topology>
    </subcellularLocation>
</comment>
<evidence type="ECO:0000313" key="10">
    <source>
        <dbReference type="Proteomes" id="UP001063166"/>
    </source>
</evidence>
<evidence type="ECO:0000256" key="3">
    <source>
        <dbReference type="ARBA" id="ARBA00022475"/>
    </source>
</evidence>
<evidence type="ECO:0000256" key="5">
    <source>
        <dbReference type="ARBA" id="ARBA00022989"/>
    </source>
</evidence>
<organism evidence="9 10">
    <name type="scientific">Lyophyllum shimeji</name>
    <name type="common">Hon-shimeji</name>
    <name type="synonym">Tricholoma shimeji</name>
    <dbReference type="NCBI Taxonomy" id="47721"/>
    <lineage>
        <taxon>Eukaryota</taxon>
        <taxon>Fungi</taxon>
        <taxon>Dikarya</taxon>
        <taxon>Basidiomycota</taxon>
        <taxon>Agaricomycotina</taxon>
        <taxon>Agaricomycetes</taxon>
        <taxon>Agaricomycetidae</taxon>
        <taxon>Agaricales</taxon>
        <taxon>Tricholomatineae</taxon>
        <taxon>Lyophyllaceae</taxon>
        <taxon>Lyophyllum</taxon>
    </lineage>
</organism>
<feature type="transmembrane region" description="Helical" evidence="8">
    <location>
        <begin position="419"/>
        <end position="444"/>
    </location>
</feature>
<evidence type="ECO:0000256" key="8">
    <source>
        <dbReference type="SAM" id="Phobius"/>
    </source>
</evidence>
<feature type="transmembrane region" description="Helical" evidence="8">
    <location>
        <begin position="339"/>
        <end position="364"/>
    </location>
</feature>
<feature type="transmembrane region" description="Helical" evidence="8">
    <location>
        <begin position="207"/>
        <end position="226"/>
    </location>
</feature>
<feature type="compositionally biased region" description="Polar residues" evidence="7">
    <location>
        <begin position="274"/>
        <end position="290"/>
    </location>
</feature>
<dbReference type="Pfam" id="PF02417">
    <property type="entry name" value="Chromate_transp"/>
    <property type="match status" value="2"/>
</dbReference>
<dbReference type="PANTHER" id="PTHR33567:SF3">
    <property type="entry name" value="CHROMATE ION TRANSPORTER (EUROFUNG)"/>
    <property type="match status" value="1"/>
</dbReference>
<gene>
    <name evidence="9" type="ORF">LshimejAT787_1203660</name>
</gene>
<evidence type="ECO:0000256" key="6">
    <source>
        <dbReference type="ARBA" id="ARBA00023136"/>
    </source>
</evidence>